<dbReference type="Proteomes" id="UP000054564">
    <property type="component" value="Unassembled WGS sequence"/>
</dbReference>
<keyword evidence="2" id="KW-1185">Reference proteome</keyword>
<proteinExistence type="predicted"/>
<sequence>MAQPISQSSEQLQKQIEVVIEKFTILHNNCNPPHLHDDTRLIEAVLSSLSMEETRFKERLILGLGCHYLPTSQRQLTTLSQSLDPSGLQKEAESRLKLVLESQADLEQSISDINVVIAVVCPEPISGPHRVDDQHHQRFKSYRLRSLKSKYLAATRKMSDYFEKASDLLAQLKISPEEFSRRTDTTLEGENLVKNAARLVGEATESIHGSELDLVQDHWKYNVKNLGDLIEEFERLVEIEGHMQLSGDHDETRKDLAKLAIPIIKLIRLFFSKLRQLPLFTDMCSVQIESLVQLSGHVTCDIVLFQIFFTTPDIFERAANSQDFERVLKDLNERFVSPLLVVLLNIVRSIPDTDDFGSQTYYRSWFSAWSTHLVLATGNFIKLAKSLDDNPL</sequence>
<dbReference type="EMBL" id="AJIL01000036">
    <property type="protein sequence ID" value="KNF00504.1"/>
    <property type="molecule type" value="Genomic_DNA"/>
</dbReference>
<dbReference type="PANTHER" id="PTHR33069">
    <property type="entry name" value="CHROMOSOME 7, WHOLE GENOME SHOTGUN SEQUENCE-RELATED"/>
    <property type="match status" value="1"/>
</dbReference>
<reference evidence="2" key="1">
    <citation type="submission" date="2014-03" db="EMBL/GenBank/DDBJ databases">
        <title>The Genome Sequence of Puccinia striiformis f. sp. tritici PST-78.</title>
        <authorList>
            <consortium name="The Broad Institute Genome Sequencing Platform"/>
            <person name="Cuomo C."/>
            <person name="Hulbert S."/>
            <person name="Chen X."/>
            <person name="Walker B."/>
            <person name="Young S.K."/>
            <person name="Zeng Q."/>
            <person name="Gargeya S."/>
            <person name="Fitzgerald M."/>
            <person name="Haas B."/>
            <person name="Abouelleil A."/>
            <person name="Alvarado L."/>
            <person name="Arachchi H.M."/>
            <person name="Berlin A.M."/>
            <person name="Chapman S.B."/>
            <person name="Goldberg J."/>
            <person name="Griggs A."/>
            <person name="Gujja S."/>
            <person name="Hansen M."/>
            <person name="Howarth C."/>
            <person name="Imamovic A."/>
            <person name="Larimer J."/>
            <person name="McCowan C."/>
            <person name="Montmayeur A."/>
            <person name="Murphy C."/>
            <person name="Neiman D."/>
            <person name="Pearson M."/>
            <person name="Priest M."/>
            <person name="Roberts A."/>
            <person name="Saif S."/>
            <person name="Shea T."/>
            <person name="Sisk P."/>
            <person name="Sykes S."/>
            <person name="Wortman J."/>
            <person name="Nusbaum C."/>
            <person name="Birren B."/>
        </authorList>
    </citation>
    <scope>NUCLEOTIDE SEQUENCE [LARGE SCALE GENOMIC DNA]</scope>
    <source>
        <strain evidence="2">race PST-78</strain>
    </source>
</reference>
<name>A0A0L0VML2_9BASI</name>
<evidence type="ECO:0000313" key="1">
    <source>
        <dbReference type="EMBL" id="KNF00504.1"/>
    </source>
</evidence>
<gene>
    <name evidence="1" type="ORF">PSTG_06198</name>
</gene>
<dbReference type="PANTHER" id="PTHR33069:SF3">
    <property type="entry name" value="DYNEIN HEAVY CHAIN TAIL DOMAIN-CONTAINING PROTEIN"/>
    <property type="match status" value="1"/>
</dbReference>
<dbReference type="AlphaFoldDB" id="A0A0L0VML2"/>
<accession>A0A0L0VML2</accession>
<protein>
    <submittedName>
        <fullName evidence="1">Uncharacterized protein</fullName>
    </submittedName>
</protein>
<comment type="caution">
    <text evidence="1">The sequence shown here is derived from an EMBL/GenBank/DDBJ whole genome shotgun (WGS) entry which is preliminary data.</text>
</comment>
<organism evidence="1 2">
    <name type="scientific">Puccinia striiformis f. sp. tritici PST-78</name>
    <dbReference type="NCBI Taxonomy" id="1165861"/>
    <lineage>
        <taxon>Eukaryota</taxon>
        <taxon>Fungi</taxon>
        <taxon>Dikarya</taxon>
        <taxon>Basidiomycota</taxon>
        <taxon>Pucciniomycotina</taxon>
        <taxon>Pucciniomycetes</taxon>
        <taxon>Pucciniales</taxon>
        <taxon>Pucciniaceae</taxon>
        <taxon>Puccinia</taxon>
    </lineage>
</organism>
<evidence type="ECO:0000313" key="2">
    <source>
        <dbReference type="Proteomes" id="UP000054564"/>
    </source>
</evidence>